<dbReference type="HOGENOM" id="CLU_069129_5_0_9"/>
<gene>
    <name evidence="4" type="ORF">HMP0721_0229</name>
</gene>
<keyword evidence="2 4" id="KW-0808">Transferase</keyword>
<sequence>MTARLKISDEGEKVYADFSKVYDELMQEIDYEAWGDYLFRITLNAARPIKKVLEFGCGTGNITLELAKKGFEVTAVDLSEEMLTVADEKADTAGLPVRFFKGDMSNFRIDEQFDAVFCCCDSVNYLPTMQDVENFIICASEVLAPGGMLIFDMNTPEKFKNVIGNNTFVYNFDNVFCVWENRPDAEGEKVTYDLSFFVKRDDGLYERFEETQAQYSYPVEDVFKMLKVPAFKNAKIYDFGTFLAGGSLNDRVQFVAEKR</sequence>
<evidence type="ECO:0000313" key="4">
    <source>
        <dbReference type="EMBL" id="EFV02755.1"/>
    </source>
</evidence>
<dbReference type="PANTHER" id="PTHR43861">
    <property type="entry name" value="TRANS-ACONITATE 2-METHYLTRANSFERASE-RELATED"/>
    <property type="match status" value="1"/>
</dbReference>
<accession>E6MDZ6</accession>
<dbReference type="Proteomes" id="UP000004754">
    <property type="component" value="Unassembled WGS sequence"/>
</dbReference>
<comment type="caution">
    <text evidence="4">The sequence shown here is derived from an EMBL/GenBank/DDBJ whole genome shotgun (WGS) entry which is preliminary data.</text>
</comment>
<evidence type="ECO:0000256" key="1">
    <source>
        <dbReference type="ARBA" id="ARBA00022603"/>
    </source>
</evidence>
<dbReference type="STRING" id="887929.HMP0721_0229"/>
<organism evidence="4 5">
    <name type="scientific">Pseudoramibacter alactolyticus ATCC 23263</name>
    <dbReference type="NCBI Taxonomy" id="887929"/>
    <lineage>
        <taxon>Bacteria</taxon>
        <taxon>Bacillati</taxon>
        <taxon>Bacillota</taxon>
        <taxon>Clostridia</taxon>
        <taxon>Eubacteriales</taxon>
        <taxon>Eubacteriaceae</taxon>
        <taxon>Pseudoramibacter</taxon>
    </lineage>
</organism>
<evidence type="ECO:0000259" key="3">
    <source>
        <dbReference type="Pfam" id="PF13649"/>
    </source>
</evidence>
<dbReference type="SUPFAM" id="SSF53335">
    <property type="entry name" value="S-adenosyl-L-methionine-dependent methyltransferases"/>
    <property type="match status" value="1"/>
</dbReference>
<dbReference type="eggNOG" id="COG2227">
    <property type="taxonomic scope" value="Bacteria"/>
</dbReference>
<dbReference type="GO" id="GO:0032259">
    <property type="term" value="P:methylation"/>
    <property type="evidence" value="ECO:0007669"/>
    <property type="project" value="UniProtKB-KW"/>
</dbReference>
<keyword evidence="1 4" id="KW-0489">Methyltransferase</keyword>
<dbReference type="GO" id="GO:0008168">
    <property type="term" value="F:methyltransferase activity"/>
    <property type="evidence" value="ECO:0007669"/>
    <property type="project" value="UniProtKB-KW"/>
</dbReference>
<evidence type="ECO:0000256" key="2">
    <source>
        <dbReference type="ARBA" id="ARBA00022679"/>
    </source>
</evidence>
<dbReference type="AlphaFoldDB" id="E6MDZ6"/>
<dbReference type="PANTHER" id="PTHR43861:SF1">
    <property type="entry name" value="TRANS-ACONITATE 2-METHYLTRANSFERASE"/>
    <property type="match status" value="1"/>
</dbReference>
<dbReference type="CDD" id="cd02440">
    <property type="entry name" value="AdoMet_MTases"/>
    <property type="match status" value="1"/>
</dbReference>
<name>E6MDZ6_9FIRM</name>
<dbReference type="EMBL" id="AEQN01000005">
    <property type="protein sequence ID" value="EFV02755.1"/>
    <property type="molecule type" value="Genomic_DNA"/>
</dbReference>
<dbReference type="Gene3D" id="3.40.50.150">
    <property type="entry name" value="Vaccinia Virus protein VP39"/>
    <property type="match status" value="1"/>
</dbReference>
<reference evidence="4 5" key="1">
    <citation type="submission" date="2010-12" db="EMBL/GenBank/DDBJ databases">
        <authorList>
            <person name="Muzny D."/>
            <person name="Qin X."/>
            <person name="Deng J."/>
            <person name="Jiang H."/>
            <person name="Liu Y."/>
            <person name="Qu J."/>
            <person name="Song X.-Z."/>
            <person name="Zhang L."/>
            <person name="Thornton R."/>
            <person name="Coyle M."/>
            <person name="Francisco L."/>
            <person name="Jackson L."/>
            <person name="Javaid M."/>
            <person name="Korchina V."/>
            <person name="Kovar C."/>
            <person name="Mata R."/>
            <person name="Mathew T."/>
            <person name="Ngo R."/>
            <person name="Nguyen L."/>
            <person name="Nguyen N."/>
            <person name="Okwuonu G."/>
            <person name="Ongeri F."/>
            <person name="Pham C."/>
            <person name="Simmons D."/>
            <person name="Wilczek-Boney K."/>
            <person name="Hale W."/>
            <person name="Jakkamsetti A."/>
            <person name="Pham P."/>
            <person name="Ruth R."/>
            <person name="San Lucas F."/>
            <person name="Warren J."/>
            <person name="Zhang J."/>
            <person name="Zhao Z."/>
            <person name="Zhou C."/>
            <person name="Zhu D."/>
            <person name="Lee S."/>
            <person name="Bess C."/>
            <person name="Blankenburg K."/>
            <person name="Forbes L."/>
            <person name="Fu Q."/>
            <person name="Gubbala S."/>
            <person name="Hirani K."/>
            <person name="Jayaseelan J.C."/>
            <person name="Lara F."/>
            <person name="Munidasa M."/>
            <person name="Palculict T."/>
            <person name="Patil S."/>
            <person name="Pu L.-L."/>
            <person name="Saada N."/>
            <person name="Tang L."/>
            <person name="Weissenberger G."/>
            <person name="Zhu Y."/>
            <person name="Hemphill L."/>
            <person name="Shang Y."/>
            <person name="Youmans B."/>
            <person name="Ayvaz T."/>
            <person name="Ross M."/>
            <person name="Santibanez J."/>
            <person name="Aqrawi P."/>
            <person name="Gross S."/>
            <person name="Joshi V."/>
            <person name="Fowler G."/>
            <person name="Nazareth L."/>
            <person name="Reid J."/>
            <person name="Worley K."/>
            <person name="Petrosino J."/>
            <person name="Highlander S."/>
            <person name="Gibbs R."/>
        </authorList>
    </citation>
    <scope>NUCLEOTIDE SEQUENCE [LARGE SCALE GENOMIC DNA]</scope>
    <source>
        <strain evidence="4 5">ATCC 23263</strain>
    </source>
</reference>
<dbReference type="InterPro" id="IPR029063">
    <property type="entry name" value="SAM-dependent_MTases_sf"/>
</dbReference>
<feature type="domain" description="Methyltransferase" evidence="3">
    <location>
        <begin position="52"/>
        <end position="147"/>
    </location>
</feature>
<dbReference type="InterPro" id="IPR041698">
    <property type="entry name" value="Methyltransf_25"/>
</dbReference>
<dbReference type="Gene3D" id="2.20.25.110">
    <property type="entry name" value="S-adenosyl-L-methionine-dependent methyltransferases"/>
    <property type="match status" value="1"/>
</dbReference>
<proteinExistence type="predicted"/>
<keyword evidence="5" id="KW-1185">Reference proteome</keyword>
<evidence type="ECO:0000313" key="5">
    <source>
        <dbReference type="Proteomes" id="UP000004754"/>
    </source>
</evidence>
<protein>
    <submittedName>
        <fullName evidence="4">Methyltransferase domain protein</fullName>
    </submittedName>
</protein>
<dbReference type="Pfam" id="PF13649">
    <property type="entry name" value="Methyltransf_25"/>
    <property type="match status" value="1"/>
</dbReference>